<name>A0ABQ0LEY1_MYCCL</name>
<dbReference type="EMBL" id="DF845749">
    <property type="protein sequence ID" value="GAT49673.1"/>
    <property type="molecule type" value="Genomic_DNA"/>
</dbReference>
<reference evidence="1" key="1">
    <citation type="submission" date="2014-09" db="EMBL/GenBank/DDBJ databases">
        <title>Genome sequence of the luminous mushroom Mycena chlorophos for searching fungal bioluminescence genes.</title>
        <authorList>
            <person name="Tanaka Y."/>
            <person name="Kasuga D."/>
            <person name="Oba Y."/>
            <person name="Hase S."/>
            <person name="Sato K."/>
            <person name="Oba Y."/>
            <person name="Sakakibara Y."/>
        </authorList>
    </citation>
    <scope>NUCLEOTIDE SEQUENCE</scope>
</reference>
<gene>
    <name evidence="1" type="ORF">MCHLO_06970</name>
</gene>
<evidence type="ECO:0000313" key="1">
    <source>
        <dbReference type="EMBL" id="GAT49673.1"/>
    </source>
</evidence>
<keyword evidence="2" id="KW-1185">Reference proteome</keyword>
<sequence length="78" mass="8480">MSFSWVNDQLRFLADGLVGLPDDPAHEADGLADWYADVVLAVEYEDGDVDVVDVPDWAAAEVLRLGGGPWCIACEMNL</sequence>
<dbReference type="Proteomes" id="UP000815677">
    <property type="component" value="Unassembled WGS sequence"/>
</dbReference>
<protein>
    <submittedName>
        <fullName evidence="1">Uncharacterized protein</fullName>
    </submittedName>
</protein>
<evidence type="ECO:0000313" key="2">
    <source>
        <dbReference type="Proteomes" id="UP000815677"/>
    </source>
</evidence>
<proteinExistence type="predicted"/>
<organism evidence="1 2">
    <name type="scientific">Mycena chlorophos</name>
    <name type="common">Agaric fungus</name>
    <name type="synonym">Agaricus chlorophos</name>
    <dbReference type="NCBI Taxonomy" id="658473"/>
    <lineage>
        <taxon>Eukaryota</taxon>
        <taxon>Fungi</taxon>
        <taxon>Dikarya</taxon>
        <taxon>Basidiomycota</taxon>
        <taxon>Agaricomycotina</taxon>
        <taxon>Agaricomycetes</taxon>
        <taxon>Agaricomycetidae</taxon>
        <taxon>Agaricales</taxon>
        <taxon>Marasmiineae</taxon>
        <taxon>Mycenaceae</taxon>
        <taxon>Mycena</taxon>
    </lineage>
</organism>
<accession>A0ABQ0LEY1</accession>